<evidence type="ECO:0000313" key="2">
    <source>
        <dbReference type="Proteomes" id="UP000028680"/>
    </source>
</evidence>
<dbReference type="KEGG" id="ptp:RCA23_c12390"/>
<dbReference type="AlphaFoldDB" id="A0AAN0VI49"/>
<dbReference type="Proteomes" id="UP000028680">
    <property type="component" value="Chromosome"/>
</dbReference>
<proteinExistence type="predicted"/>
<sequence length="214" mass="25286">MWFECLQICQSDPQYSGNLKRSKGFYEEWGNLTTIKFDDWWKDHKYLFDEVMVKEVSKVSHSPNTIVLSIPLNENVSTIIKDVKRIVEQKQSVRLDELGEDQNSRKSKSLGIGKYSFTQKEIKGLFHYQNLEMYKIFLQLGRPPINRNFLMKVRKSFDARVRSQLRRTMVNLPQMSDFERYKTNGDFEDVIRSVRRSIKGVEKTLTNVSKGRFP</sequence>
<gene>
    <name evidence="1" type="ORF">RCA23_c12390</name>
</gene>
<protein>
    <submittedName>
        <fullName evidence="1">Uncharacterized protein</fullName>
    </submittedName>
</protein>
<evidence type="ECO:0000313" key="1">
    <source>
        <dbReference type="EMBL" id="AII86786.1"/>
    </source>
</evidence>
<reference evidence="1 2" key="1">
    <citation type="journal article" date="2014" name="ISME J.">
        <title>Adaptation of an abundant Roseobacter RCA organism to pelagic systems revealed by genomic and transcriptomic analyses.</title>
        <authorList>
            <person name="Voget S."/>
            <person name="Wemheuer B."/>
            <person name="Brinkhoff T."/>
            <person name="Vollmers J."/>
            <person name="Dietrich S."/>
            <person name="Giebel H.A."/>
            <person name="Beardsley C."/>
            <person name="Sardemann C."/>
            <person name="Bakenhus I."/>
            <person name="Billerbeck S."/>
            <person name="Daniel R."/>
            <person name="Simon M."/>
        </authorList>
    </citation>
    <scope>NUCLEOTIDE SEQUENCE [LARGE SCALE GENOMIC DNA]</scope>
    <source>
        <strain evidence="1 2">RCA23</strain>
    </source>
</reference>
<organism evidence="1 2">
    <name type="scientific">Planktomarina temperata RCA23</name>
    <dbReference type="NCBI Taxonomy" id="666509"/>
    <lineage>
        <taxon>Bacteria</taxon>
        <taxon>Pseudomonadati</taxon>
        <taxon>Pseudomonadota</taxon>
        <taxon>Alphaproteobacteria</taxon>
        <taxon>Rhodobacterales</taxon>
        <taxon>Paracoccaceae</taxon>
        <taxon>Planktomarina</taxon>
    </lineage>
</organism>
<name>A0AAN0VI49_9RHOB</name>
<accession>A0AAN0VI49</accession>
<dbReference type="EMBL" id="CP003984">
    <property type="protein sequence ID" value="AII86786.1"/>
    <property type="molecule type" value="Genomic_DNA"/>
</dbReference>
<keyword evidence="2" id="KW-1185">Reference proteome</keyword>